<organism evidence="1 2">
    <name type="scientific">Acrobeloides nanus</name>
    <dbReference type="NCBI Taxonomy" id="290746"/>
    <lineage>
        <taxon>Eukaryota</taxon>
        <taxon>Metazoa</taxon>
        <taxon>Ecdysozoa</taxon>
        <taxon>Nematoda</taxon>
        <taxon>Chromadorea</taxon>
        <taxon>Rhabditida</taxon>
        <taxon>Tylenchina</taxon>
        <taxon>Cephalobomorpha</taxon>
        <taxon>Cephaloboidea</taxon>
        <taxon>Cephalobidae</taxon>
        <taxon>Acrobeloides</taxon>
    </lineage>
</organism>
<evidence type="ECO:0000313" key="1">
    <source>
        <dbReference type="Proteomes" id="UP000887540"/>
    </source>
</evidence>
<protein>
    <submittedName>
        <fullName evidence="2">Uncharacterized protein</fullName>
    </submittedName>
</protein>
<evidence type="ECO:0000313" key="2">
    <source>
        <dbReference type="WBParaSite" id="ACRNAN_scaffold7254.g6584.t1"/>
    </source>
</evidence>
<proteinExistence type="predicted"/>
<reference evidence="2" key="1">
    <citation type="submission" date="2022-11" db="UniProtKB">
        <authorList>
            <consortium name="WormBaseParasite"/>
        </authorList>
    </citation>
    <scope>IDENTIFICATION</scope>
</reference>
<dbReference type="Proteomes" id="UP000887540">
    <property type="component" value="Unplaced"/>
</dbReference>
<keyword evidence="1" id="KW-1185">Reference proteome</keyword>
<dbReference type="AlphaFoldDB" id="A0A914ECB1"/>
<accession>A0A914ECB1</accession>
<dbReference type="WBParaSite" id="ACRNAN_scaffold7254.g6584.t1">
    <property type="protein sequence ID" value="ACRNAN_scaffold7254.g6584.t1"/>
    <property type="gene ID" value="ACRNAN_scaffold7254.g6584"/>
</dbReference>
<name>A0A914ECB1_9BILA</name>
<sequence length="227" mass="25931">MKCVRKWVLDFNQSDHYGGKKSKACVPITIETAWCIYKQAVSLPIINTDNPSSLILFKNSSFYQSVNTGVLDGNLLIQALYKKDIIAQRTSSLRGTGHEILRKCIQCIFKSDHFKEYKQIYMPVTYGHEFHPESNQSLNGHAVLIIFERDPDRLRISVFVLGITPTMNLDKRYDTVKFTDWTQQRTMDLSMVGDEGSEAMCNFRHFFIAEQASASKNIAEQASTSKK</sequence>